<keyword evidence="3" id="KW-1185">Reference proteome</keyword>
<dbReference type="Proteomes" id="UP001596175">
    <property type="component" value="Unassembled WGS sequence"/>
</dbReference>
<name>A0ABV9ZQK7_9PSEU</name>
<keyword evidence="1" id="KW-0812">Transmembrane</keyword>
<evidence type="ECO:0000256" key="1">
    <source>
        <dbReference type="SAM" id="Phobius"/>
    </source>
</evidence>
<feature type="transmembrane region" description="Helical" evidence="1">
    <location>
        <begin position="85"/>
        <end position="108"/>
    </location>
</feature>
<evidence type="ECO:0000313" key="3">
    <source>
        <dbReference type="Proteomes" id="UP001596175"/>
    </source>
</evidence>
<sequence>MQPSSAAPAVARTGLWLLPLHALLLALGTLTHQPDPATRFDAYARYVTTAPFLAGHLGASIAGAALGALGAVALAVVVRGARPAVLAVATLVAGNVVTAAVFGAAAFAQPAIGRAHLRGVAEAPAIDADVYGPALVSTALVGVLLLLVGSVALGVAVARAGLRAAGVVYAVAMVGFLAVGFVVHPVQPVSAVVAAGAAVVIALRLARPR</sequence>
<feature type="transmembrane region" description="Helical" evidence="1">
    <location>
        <begin position="164"/>
        <end position="183"/>
    </location>
</feature>
<feature type="transmembrane region" description="Helical" evidence="1">
    <location>
        <begin position="134"/>
        <end position="157"/>
    </location>
</feature>
<dbReference type="RefSeq" id="WP_378024676.1">
    <property type="nucleotide sequence ID" value="NZ_JBHSKG010000025.1"/>
</dbReference>
<protein>
    <submittedName>
        <fullName evidence="2">Uncharacterized protein</fullName>
    </submittedName>
</protein>
<accession>A0ABV9ZQK7</accession>
<gene>
    <name evidence="2" type="ORF">ACFPK1_30340</name>
</gene>
<evidence type="ECO:0000313" key="2">
    <source>
        <dbReference type="EMBL" id="MFC5142560.1"/>
    </source>
</evidence>
<dbReference type="EMBL" id="JBHSKG010000025">
    <property type="protein sequence ID" value="MFC5142560.1"/>
    <property type="molecule type" value="Genomic_DNA"/>
</dbReference>
<keyword evidence="1" id="KW-1133">Transmembrane helix</keyword>
<organism evidence="2 3">
    <name type="scientific">Actinomycetospora rhizophila</name>
    <dbReference type="NCBI Taxonomy" id="1416876"/>
    <lineage>
        <taxon>Bacteria</taxon>
        <taxon>Bacillati</taxon>
        <taxon>Actinomycetota</taxon>
        <taxon>Actinomycetes</taxon>
        <taxon>Pseudonocardiales</taxon>
        <taxon>Pseudonocardiaceae</taxon>
        <taxon>Actinomycetospora</taxon>
    </lineage>
</organism>
<keyword evidence="1" id="KW-0472">Membrane</keyword>
<proteinExistence type="predicted"/>
<feature type="transmembrane region" description="Helical" evidence="1">
    <location>
        <begin position="52"/>
        <end position="78"/>
    </location>
</feature>
<comment type="caution">
    <text evidence="2">The sequence shown here is derived from an EMBL/GenBank/DDBJ whole genome shotgun (WGS) entry which is preliminary data.</text>
</comment>
<feature type="transmembrane region" description="Helical" evidence="1">
    <location>
        <begin position="189"/>
        <end position="206"/>
    </location>
</feature>
<reference evidence="3" key="1">
    <citation type="journal article" date="2019" name="Int. J. Syst. Evol. Microbiol.">
        <title>The Global Catalogue of Microorganisms (GCM) 10K type strain sequencing project: providing services to taxonomists for standard genome sequencing and annotation.</title>
        <authorList>
            <consortium name="The Broad Institute Genomics Platform"/>
            <consortium name="The Broad Institute Genome Sequencing Center for Infectious Disease"/>
            <person name="Wu L."/>
            <person name="Ma J."/>
        </authorList>
    </citation>
    <scope>NUCLEOTIDE SEQUENCE [LARGE SCALE GENOMIC DNA]</scope>
    <source>
        <strain evidence="3">XZYJ18</strain>
    </source>
</reference>